<accession>J3CN47</accession>
<dbReference type="EMBL" id="AKJY01000012">
    <property type="protein sequence ID" value="EJL74851.1"/>
    <property type="molecule type" value="Genomic_DNA"/>
</dbReference>
<keyword evidence="5" id="KW-1185">Reference proteome</keyword>
<dbReference type="Gene3D" id="2.60.40.3620">
    <property type="match status" value="1"/>
</dbReference>
<protein>
    <submittedName>
        <fullName evidence="4">Beta-lactamase</fullName>
    </submittedName>
</protein>
<dbReference type="PATRIC" id="fig|1144316.3.peg.741"/>
<dbReference type="AlphaFoldDB" id="J3CN47"/>
<evidence type="ECO:0000313" key="4">
    <source>
        <dbReference type="EMBL" id="EJL74851.1"/>
    </source>
</evidence>
<feature type="domain" description="Beta-lactamase-related" evidence="3">
    <location>
        <begin position="1"/>
        <end position="129"/>
    </location>
</feature>
<sequence length="343" mass="38867">MKNTGFDFKDLKDKNKTTGYEYLSAHNYREAVVYDYNHPHAAGDMYSTVEDLYKFYQGLKAYKILKKETLEKAQTPFKNYHYGYGWQEQELKGKTTIGHDGGGPGFVCRFLTIPGDDVSIIVLSNVRDHSVFQIADKIIAIFADQTYDLPKKNTIGTTYEKALSGLYQSKNSYFYILANDNALSFKETNEGEGNLFTENSTKFYINNQNGETIFFEFKSDSNGKNTILNIVIKDKVVKEAKKISDNFLIGVTGNATANGWNGPDIKLIPNEKNMDVLEAKNVQLKSGQIKFRGNNEWTVDPGINDSNQLVQYGRNINVEAGTYDIIFNTTNPVRPTYQLVKKK</sequence>
<comment type="caution">
    <text evidence="4">The sequence shown here is derived from an EMBL/GenBank/DDBJ whole genome shotgun (WGS) entry which is preliminary data.</text>
</comment>
<dbReference type="InterPro" id="IPR050491">
    <property type="entry name" value="AmpC-like"/>
</dbReference>
<evidence type="ECO:0000313" key="5">
    <source>
        <dbReference type="Proteomes" id="UP000007509"/>
    </source>
</evidence>
<evidence type="ECO:0000256" key="1">
    <source>
        <dbReference type="ARBA" id="ARBA00004370"/>
    </source>
</evidence>
<comment type="subcellular location">
    <subcellularLocation>
        <location evidence="1">Membrane</location>
    </subcellularLocation>
</comment>
<gene>
    <name evidence="4" type="ORF">PMI13_00730</name>
</gene>
<keyword evidence="2" id="KW-0472">Membrane</keyword>
<dbReference type="InterPro" id="IPR001466">
    <property type="entry name" value="Beta-lactam-related"/>
</dbReference>
<evidence type="ECO:0000256" key="2">
    <source>
        <dbReference type="ARBA" id="ARBA00023136"/>
    </source>
</evidence>
<dbReference type="InterPro" id="IPR012338">
    <property type="entry name" value="Beta-lactam/transpept-like"/>
</dbReference>
<dbReference type="PANTHER" id="PTHR46825">
    <property type="entry name" value="D-ALANYL-D-ALANINE-CARBOXYPEPTIDASE/ENDOPEPTIDASE AMPH"/>
    <property type="match status" value="1"/>
</dbReference>
<dbReference type="Pfam" id="PF00144">
    <property type="entry name" value="Beta-lactamase"/>
    <property type="match status" value="1"/>
</dbReference>
<dbReference type="PANTHER" id="PTHR46825:SF11">
    <property type="entry name" value="PENICILLIN-BINDING PROTEIN 4"/>
    <property type="match status" value="1"/>
</dbReference>
<dbReference type="Gene3D" id="3.40.710.10">
    <property type="entry name" value="DD-peptidase/beta-lactamase superfamily"/>
    <property type="match status" value="1"/>
</dbReference>
<name>J3CN47_9FLAO</name>
<organism evidence="4 5">
    <name type="scientific">Chryseobacterium populi</name>
    <dbReference type="NCBI Taxonomy" id="1144316"/>
    <lineage>
        <taxon>Bacteria</taxon>
        <taxon>Pseudomonadati</taxon>
        <taxon>Bacteroidota</taxon>
        <taxon>Flavobacteriia</taxon>
        <taxon>Flavobacteriales</taxon>
        <taxon>Weeksellaceae</taxon>
        <taxon>Chryseobacterium group</taxon>
        <taxon>Chryseobacterium</taxon>
    </lineage>
</organism>
<reference evidence="4 5" key="1">
    <citation type="journal article" date="2012" name="J. Bacteriol.">
        <title>Twenty-one genome sequences from Pseudomonas species and 19 genome sequences from diverse bacteria isolated from the rhizosphere and endosphere of Populus deltoides.</title>
        <authorList>
            <person name="Brown S.D."/>
            <person name="Utturkar S.M."/>
            <person name="Klingeman D.M."/>
            <person name="Johnson C.M."/>
            <person name="Martin S.L."/>
            <person name="Land M.L."/>
            <person name="Lu T.Y."/>
            <person name="Schadt C.W."/>
            <person name="Doktycz M.J."/>
            <person name="Pelletier D.A."/>
        </authorList>
    </citation>
    <scope>NUCLEOTIDE SEQUENCE [LARGE SCALE GENOMIC DNA]</scope>
    <source>
        <strain evidence="4 5">CF314</strain>
    </source>
</reference>
<dbReference type="SUPFAM" id="SSF56601">
    <property type="entry name" value="beta-lactamase/transpeptidase-like"/>
    <property type="match status" value="1"/>
</dbReference>
<proteinExistence type="predicted"/>
<evidence type="ECO:0000259" key="3">
    <source>
        <dbReference type="Pfam" id="PF00144"/>
    </source>
</evidence>
<dbReference type="GO" id="GO:0016020">
    <property type="term" value="C:membrane"/>
    <property type="evidence" value="ECO:0007669"/>
    <property type="project" value="UniProtKB-SubCell"/>
</dbReference>
<dbReference type="Proteomes" id="UP000007509">
    <property type="component" value="Unassembled WGS sequence"/>
</dbReference>